<keyword evidence="7" id="KW-0547">Nucleotide-binding</keyword>
<dbReference type="FunFam" id="3.40.50.300:FF:000127">
    <property type="entry name" value="Ribose import ATP-binding protein RbsA"/>
    <property type="match status" value="1"/>
</dbReference>
<sequence>MSKLLDMQNISKSFPGVKALSNVSLDLHHGEVLALVGENGAGKSTLMKILTGIYEKDDGEVFLEGQKINVTSTKHAQELGISIIHQELNLMKDLSIAENIFIGREPRGLLNFFIKDQELHNKTRELFKRLSLDLNGKTKVKDLTVAKQQMVEIAKALSFDSKILIMDEPTTALTDAEIDVLFDIIANLKANGVGIIYISHRMDELKRISDRITIMRDGEYIATLNTKETEMSKVIQLMVGRELYIESKPTVSDSNRETVLELKNVSTNTNLKDISFELKKGEILGFAGLMGAGRTEVANAIFGVDKIRSGEIILQGKKVQITSPSRAVKQGIGYLSEDRKHLGLVVDMDVKTNIVMSSINDYQTLGFVNDQNIAKISEEYVERLKVKTPSINQQIKFLSGGNQQKVVIAKWLLRDCDILIFDEPTRGIDVGAKGEIYKLLDELAEKGKSIIMISSELPEVLRMSHRIVVMSEGRITGILNSEEANQEKIMELATAYREG</sequence>
<name>A0A0M0LMJ8_9BACL</name>
<dbReference type="Pfam" id="PF00005">
    <property type="entry name" value="ABC_tran"/>
    <property type="match status" value="2"/>
</dbReference>
<keyword evidence="6" id="KW-0677">Repeat</keyword>
<keyword evidence="10" id="KW-0472">Membrane</keyword>
<dbReference type="Proteomes" id="UP000036867">
    <property type="component" value="Unassembled WGS sequence"/>
</dbReference>
<dbReference type="GO" id="GO:0015749">
    <property type="term" value="P:monosaccharide transmembrane transport"/>
    <property type="evidence" value="ECO:0007669"/>
    <property type="project" value="UniProtKB-ARBA"/>
</dbReference>
<keyword evidence="13" id="KW-1185">Reference proteome</keyword>
<keyword evidence="4" id="KW-1003">Cell membrane</keyword>
<organism evidence="12 13">
    <name type="scientific">Viridibacillus arvi</name>
    <dbReference type="NCBI Taxonomy" id="263475"/>
    <lineage>
        <taxon>Bacteria</taxon>
        <taxon>Bacillati</taxon>
        <taxon>Bacillota</taxon>
        <taxon>Bacilli</taxon>
        <taxon>Bacillales</taxon>
        <taxon>Caryophanaceae</taxon>
        <taxon>Viridibacillus</taxon>
    </lineage>
</organism>
<keyword evidence="9" id="KW-1278">Translocase</keyword>
<dbReference type="PANTHER" id="PTHR43790">
    <property type="entry name" value="CARBOHYDRATE TRANSPORT ATP-BINDING PROTEIN MG119-RELATED"/>
    <property type="match status" value="1"/>
</dbReference>
<dbReference type="InterPro" id="IPR050107">
    <property type="entry name" value="ABC_carbohydrate_import_ATPase"/>
</dbReference>
<feature type="domain" description="ABC transporter" evidence="11">
    <location>
        <begin position="5"/>
        <end position="242"/>
    </location>
</feature>
<keyword evidence="3" id="KW-0813">Transport</keyword>
<dbReference type="AlphaFoldDB" id="A0A0M0LMJ8"/>
<dbReference type="InterPro" id="IPR003593">
    <property type="entry name" value="AAA+_ATPase"/>
</dbReference>
<dbReference type="RefSeq" id="WP_053416400.1">
    <property type="nucleotide sequence ID" value="NZ_JBNNVA010000003.1"/>
</dbReference>
<dbReference type="CDD" id="cd03215">
    <property type="entry name" value="ABC_Carb_Monos_II"/>
    <property type="match status" value="1"/>
</dbReference>
<proteinExistence type="predicted"/>
<dbReference type="FunFam" id="3.40.50.300:FF:000126">
    <property type="entry name" value="Galactose/methyl galactoside import ATP-binding protein MglA"/>
    <property type="match status" value="1"/>
</dbReference>
<evidence type="ECO:0000256" key="6">
    <source>
        <dbReference type="ARBA" id="ARBA00022737"/>
    </source>
</evidence>
<dbReference type="InterPro" id="IPR027417">
    <property type="entry name" value="P-loop_NTPase"/>
</dbReference>
<evidence type="ECO:0000259" key="11">
    <source>
        <dbReference type="PROSITE" id="PS50893"/>
    </source>
</evidence>
<dbReference type="PANTHER" id="PTHR43790:SF3">
    <property type="entry name" value="D-ALLOSE IMPORT ATP-BINDING PROTEIN ALSA-RELATED"/>
    <property type="match status" value="1"/>
</dbReference>
<dbReference type="GO" id="GO:0005886">
    <property type="term" value="C:plasma membrane"/>
    <property type="evidence" value="ECO:0007669"/>
    <property type="project" value="UniProtKB-SubCell"/>
</dbReference>
<dbReference type="OrthoDB" id="9771863at2"/>
<dbReference type="CDD" id="cd03216">
    <property type="entry name" value="ABC_Carb_Monos_I"/>
    <property type="match status" value="1"/>
</dbReference>
<dbReference type="PROSITE" id="PS50893">
    <property type="entry name" value="ABC_TRANSPORTER_2"/>
    <property type="match status" value="2"/>
</dbReference>
<dbReference type="GeneID" id="301135930"/>
<dbReference type="InterPro" id="IPR017871">
    <property type="entry name" value="ABC_transporter-like_CS"/>
</dbReference>
<evidence type="ECO:0000256" key="10">
    <source>
        <dbReference type="ARBA" id="ARBA00023136"/>
    </source>
</evidence>
<dbReference type="SUPFAM" id="SSF52540">
    <property type="entry name" value="P-loop containing nucleoside triphosphate hydrolases"/>
    <property type="match status" value="2"/>
</dbReference>
<dbReference type="Gene3D" id="3.40.50.300">
    <property type="entry name" value="P-loop containing nucleotide triphosphate hydrolases"/>
    <property type="match status" value="2"/>
</dbReference>
<dbReference type="EMBL" id="LILB01000001">
    <property type="protein sequence ID" value="KOO52226.1"/>
    <property type="molecule type" value="Genomic_DNA"/>
</dbReference>
<evidence type="ECO:0000256" key="3">
    <source>
        <dbReference type="ARBA" id="ARBA00022448"/>
    </source>
</evidence>
<gene>
    <name evidence="12" type="ORF">AMD00_07415</name>
</gene>
<evidence type="ECO:0000256" key="7">
    <source>
        <dbReference type="ARBA" id="ARBA00022741"/>
    </source>
</evidence>
<dbReference type="PATRIC" id="fig|263475.3.peg.1936"/>
<feature type="domain" description="ABC transporter" evidence="11">
    <location>
        <begin position="254"/>
        <end position="497"/>
    </location>
</feature>
<keyword evidence="8 12" id="KW-0067">ATP-binding</keyword>
<evidence type="ECO:0000256" key="9">
    <source>
        <dbReference type="ARBA" id="ARBA00022967"/>
    </source>
</evidence>
<accession>A0A0M0LMJ8</accession>
<evidence type="ECO:0000256" key="8">
    <source>
        <dbReference type="ARBA" id="ARBA00022840"/>
    </source>
</evidence>
<evidence type="ECO:0000256" key="4">
    <source>
        <dbReference type="ARBA" id="ARBA00022475"/>
    </source>
</evidence>
<evidence type="ECO:0000313" key="12">
    <source>
        <dbReference type="EMBL" id="KOO52226.1"/>
    </source>
</evidence>
<comment type="subcellular location">
    <subcellularLocation>
        <location evidence="2">Cell inner membrane</location>
    </subcellularLocation>
    <subcellularLocation>
        <location evidence="1">Cell membrane</location>
        <topology evidence="1">Peripheral membrane protein</topology>
    </subcellularLocation>
</comment>
<evidence type="ECO:0000256" key="5">
    <source>
        <dbReference type="ARBA" id="ARBA00022597"/>
    </source>
</evidence>
<dbReference type="SMART" id="SM00382">
    <property type="entry name" value="AAA"/>
    <property type="match status" value="2"/>
</dbReference>
<evidence type="ECO:0000313" key="13">
    <source>
        <dbReference type="Proteomes" id="UP000036867"/>
    </source>
</evidence>
<keyword evidence="5" id="KW-0762">Sugar transport</keyword>
<dbReference type="GO" id="GO:0016887">
    <property type="term" value="F:ATP hydrolysis activity"/>
    <property type="evidence" value="ECO:0007669"/>
    <property type="project" value="InterPro"/>
</dbReference>
<dbReference type="STRING" id="263475.AMD00_07415"/>
<comment type="caution">
    <text evidence="12">The sequence shown here is derived from an EMBL/GenBank/DDBJ whole genome shotgun (WGS) entry which is preliminary data.</text>
</comment>
<dbReference type="GO" id="GO:0005524">
    <property type="term" value="F:ATP binding"/>
    <property type="evidence" value="ECO:0007669"/>
    <property type="project" value="UniProtKB-KW"/>
</dbReference>
<reference evidence="13" key="1">
    <citation type="submission" date="2015-08" db="EMBL/GenBank/DDBJ databases">
        <title>Fjat-10028 dsm 16317.</title>
        <authorList>
            <person name="Liu B."/>
            <person name="Wang J."/>
            <person name="Zhu Y."/>
            <person name="Liu G."/>
            <person name="Chen Q."/>
            <person name="Chen Z."/>
            <person name="Lan J."/>
            <person name="Che J."/>
            <person name="Ge C."/>
            <person name="Shi H."/>
            <person name="Pan Z."/>
            <person name="Liu X."/>
        </authorList>
    </citation>
    <scope>NUCLEOTIDE SEQUENCE [LARGE SCALE GENOMIC DNA]</scope>
    <source>
        <strain evidence="13">DSM 16317</strain>
    </source>
</reference>
<protein>
    <submittedName>
        <fullName evidence="12">D-ribose transporter ATP-binding protein</fullName>
    </submittedName>
</protein>
<evidence type="ECO:0000256" key="2">
    <source>
        <dbReference type="ARBA" id="ARBA00004533"/>
    </source>
</evidence>
<dbReference type="InterPro" id="IPR003439">
    <property type="entry name" value="ABC_transporter-like_ATP-bd"/>
</dbReference>
<evidence type="ECO:0000256" key="1">
    <source>
        <dbReference type="ARBA" id="ARBA00004202"/>
    </source>
</evidence>
<dbReference type="PROSITE" id="PS00211">
    <property type="entry name" value="ABC_TRANSPORTER_1"/>
    <property type="match status" value="1"/>
</dbReference>